<feature type="compositionally biased region" description="Polar residues" evidence="1">
    <location>
        <begin position="925"/>
        <end position="940"/>
    </location>
</feature>
<feature type="compositionally biased region" description="Low complexity" evidence="1">
    <location>
        <begin position="951"/>
        <end position="962"/>
    </location>
</feature>
<protein>
    <recommendedName>
        <fullName evidence="2">FERM domain-containing protein</fullName>
    </recommendedName>
</protein>
<accession>A0A7R8ZCL8</accession>
<feature type="compositionally biased region" description="Basic and acidic residues" evidence="1">
    <location>
        <begin position="661"/>
        <end position="672"/>
    </location>
</feature>
<feature type="region of interest" description="Disordered" evidence="1">
    <location>
        <begin position="461"/>
        <end position="672"/>
    </location>
</feature>
<dbReference type="InterPro" id="IPR011993">
    <property type="entry name" value="PH-like_dom_sf"/>
</dbReference>
<dbReference type="InterPro" id="IPR014847">
    <property type="entry name" value="FA"/>
</dbReference>
<feature type="compositionally biased region" description="Basic residues" evidence="1">
    <location>
        <begin position="717"/>
        <end position="726"/>
    </location>
</feature>
<gene>
    <name evidence="3" type="ORF">TDIB3V08_LOCUS6631</name>
</gene>
<evidence type="ECO:0000313" key="3">
    <source>
        <dbReference type="EMBL" id="CAD7200411.1"/>
    </source>
</evidence>
<feature type="compositionally biased region" description="Basic residues" evidence="1">
    <location>
        <begin position="647"/>
        <end position="659"/>
    </location>
</feature>
<name>A0A7R8ZCL8_TIMDO</name>
<feature type="region of interest" description="Disordered" evidence="1">
    <location>
        <begin position="920"/>
        <end position="976"/>
    </location>
</feature>
<feature type="compositionally biased region" description="Low complexity" evidence="1">
    <location>
        <begin position="511"/>
        <end position="523"/>
    </location>
</feature>
<dbReference type="PANTHER" id="PTHR23280">
    <property type="entry name" value="4.1 G PROTEIN"/>
    <property type="match status" value="1"/>
</dbReference>
<feature type="compositionally biased region" description="Basic and acidic residues" evidence="1">
    <location>
        <begin position="602"/>
        <end position="612"/>
    </location>
</feature>
<dbReference type="SMART" id="SM01196">
    <property type="entry name" value="FERM_C"/>
    <property type="match status" value="2"/>
</dbReference>
<dbReference type="Pfam" id="PF08736">
    <property type="entry name" value="FA"/>
    <property type="match status" value="1"/>
</dbReference>
<dbReference type="SUPFAM" id="SSF50729">
    <property type="entry name" value="PH domain-like"/>
    <property type="match status" value="2"/>
</dbReference>
<feature type="compositionally biased region" description="Polar residues" evidence="1">
    <location>
        <begin position="487"/>
        <end position="506"/>
    </location>
</feature>
<feature type="compositionally biased region" description="Basic residues" evidence="1">
    <location>
        <begin position="549"/>
        <end position="563"/>
    </location>
</feature>
<dbReference type="GO" id="GO:0031032">
    <property type="term" value="P:actomyosin structure organization"/>
    <property type="evidence" value="ECO:0007669"/>
    <property type="project" value="TreeGrafter"/>
</dbReference>
<feature type="region of interest" description="Disordered" evidence="1">
    <location>
        <begin position="708"/>
        <end position="729"/>
    </location>
</feature>
<feature type="compositionally biased region" description="Low complexity" evidence="1">
    <location>
        <begin position="819"/>
        <end position="831"/>
    </location>
</feature>
<feature type="region of interest" description="Disordered" evidence="1">
    <location>
        <begin position="819"/>
        <end position="862"/>
    </location>
</feature>
<feature type="compositionally biased region" description="Polar residues" evidence="1">
    <location>
        <begin position="963"/>
        <end position="976"/>
    </location>
</feature>
<evidence type="ECO:0000256" key="1">
    <source>
        <dbReference type="SAM" id="MobiDB-lite"/>
    </source>
</evidence>
<feature type="compositionally biased region" description="Basic residues" evidence="1">
    <location>
        <begin position="575"/>
        <end position="588"/>
    </location>
</feature>
<dbReference type="InterPro" id="IPR000299">
    <property type="entry name" value="FERM_domain"/>
</dbReference>
<feature type="domain" description="FERM" evidence="2">
    <location>
        <begin position="1"/>
        <end position="83"/>
    </location>
</feature>
<feature type="compositionally biased region" description="Basic residues" evidence="1">
    <location>
        <begin position="526"/>
        <end position="535"/>
    </location>
</feature>
<feature type="compositionally biased region" description="Low complexity" evidence="1">
    <location>
        <begin position="772"/>
        <end position="783"/>
    </location>
</feature>
<feature type="compositionally biased region" description="Low complexity" evidence="1">
    <location>
        <begin position="1057"/>
        <end position="1067"/>
    </location>
</feature>
<dbReference type="GO" id="GO:0005856">
    <property type="term" value="C:cytoskeleton"/>
    <property type="evidence" value="ECO:0007669"/>
    <property type="project" value="TreeGrafter"/>
</dbReference>
<dbReference type="Pfam" id="PF09380">
    <property type="entry name" value="FERM_C"/>
    <property type="match status" value="2"/>
</dbReference>
<sequence>MMGEDNVEYFLGLTPSGIIVLRNKTKVGNYYWPRISKIYFKGRYFMLRVCDKNGFKLGRFSRKEPKRLIRLSERIYRIRTSLEEIKRLCERIYRIGAFLEEIKRLCERIYRIRAFLEEIKRLCERIYRVRAFLEEIKRLCERIYRIRAFLEEIKRLCERIYRIRTSLEESRGSVHFRKLRLTARCANHMTPIAANAGTIVNNGGGRLVETRILLRKENEPGLKVKELSLFLPQPTSMLSIFLSSQFIATIKRDRPTFHEFHDNPLRDNCAIYCLLSPSVSHQGLSPSLILTVTDMSHSVFYGRSTMVTILAEVERMIGRGGILAVDVATLEQENVRSSLRNEENTYGFETPSKPACKHLWKCCVEHHAFFRLVQVSPTTPDIFALGSKFRYSGRTEKQAQRDAQMRLRTPKIEEKINNENIPPQEIKSVSIPQPAHSVLNQSLYFSVGSLYRSTCSIPAVLPSHGRADSPRSTRSAPWTQPHMRGLYTSSSPRSVRSAGNNSQLLNRLTRRSSSVESQSSNDSRSCKKHHHHRSRRGSDNDSELSKCSGKSHGHRRHRHRSHGNKRDSGSEQDQHHRHRHKSSSRHSSRPSGSHYELVDSEAQWREVQRKQAEGGTGIHQATVTTVGNRRSGYMNSGMETESEQSYHHKRKHKKHRSRSRSPSETKARLPDELKKHLEFDLIDTEGMSDAQLREIPYKVVETNSKTLRVKLSPNAKRSQRSPRRTKSWAAVPPVPSLKFWLGYSFDVIVSTQDERCPPPGNGDSPPPPYSPPQNQNNTTTNNSETRKSSDNLAGPEDSKRSSESPVIYNGLADIINKHSASSSASQSPAGSLRTRSGHCNDNTNNNVINSASNNNNNHLPRLSSSQYQDYRNISHRTHSSRAFSSALYDNPGTLLGKANGLLAPHINKHQHNNINNTVCHEHSDSGLSAGSQDYSSYVTDRSSEGPKYAQTTKLPTSLSSSLQNTPLPSLVSSTGTTSRGYPFNSMRLPPAGLPHTPVNRHWDMAWGSVYSSPSQPAQGTYRTMPCNANNNWSGGGYGGGGRNSTCNSRGPLYFTHHNTSSSSSTHNVLRDSNKFNTRGRTDATRQGRSGDGDPALQRRSRSASLELILSPIIQSTLQ</sequence>
<feature type="compositionally biased region" description="Low complexity" evidence="1">
    <location>
        <begin position="840"/>
        <end position="857"/>
    </location>
</feature>
<dbReference type="Gene3D" id="2.30.29.30">
    <property type="entry name" value="Pleckstrin-homology domain (PH domain)/Phosphotyrosine-binding domain (PTB)"/>
    <property type="match status" value="2"/>
</dbReference>
<dbReference type="PANTHER" id="PTHR23280:SF4">
    <property type="entry name" value="BAND 4.1-LIKE PROTEIN 4A"/>
    <property type="match status" value="1"/>
</dbReference>
<dbReference type="InterPro" id="IPR018980">
    <property type="entry name" value="FERM_PH-like_C"/>
</dbReference>
<dbReference type="SMART" id="SM01195">
    <property type="entry name" value="FA"/>
    <property type="match status" value="1"/>
</dbReference>
<feature type="compositionally biased region" description="Polar residues" evidence="1">
    <location>
        <begin position="619"/>
        <end position="639"/>
    </location>
</feature>
<feature type="region of interest" description="Disordered" evidence="1">
    <location>
        <begin position="1057"/>
        <end position="1099"/>
    </location>
</feature>
<proteinExistence type="predicted"/>
<feature type="compositionally biased region" description="Pro residues" evidence="1">
    <location>
        <begin position="757"/>
        <end position="771"/>
    </location>
</feature>
<dbReference type="EMBL" id="OA567478">
    <property type="protein sequence ID" value="CAD7200411.1"/>
    <property type="molecule type" value="Genomic_DNA"/>
</dbReference>
<feature type="compositionally biased region" description="Basic and acidic residues" evidence="1">
    <location>
        <begin position="564"/>
        <end position="574"/>
    </location>
</feature>
<dbReference type="PROSITE" id="PS50057">
    <property type="entry name" value="FERM_3"/>
    <property type="match status" value="1"/>
</dbReference>
<feature type="compositionally biased region" description="Basic and acidic residues" evidence="1">
    <location>
        <begin position="1068"/>
        <end position="1091"/>
    </location>
</feature>
<reference evidence="3" key="1">
    <citation type="submission" date="2020-11" db="EMBL/GenBank/DDBJ databases">
        <authorList>
            <person name="Tran Van P."/>
        </authorList>
    </citation>
    <scope>NUCLEOTIDE SEQUENCE</scope>
</reference>
<evidence type="ECO:0000259" key="2">
    <source>
        <dbReference type="PROSITE" id="PS50057"/>
    </source>
</evidence>
<feature type="region of interest" description="Disordered" evidence="1">
    <location>
        <begin position="751"/>
        <end position="805"/>
    </location>
</feature>
<organism evidence="3">
    <name type="scientific">Timema douglasi</name>
    <name type="common">Walking stick</name>
    <dbReference type="NCBI Taxonomy" id="61478"/>
    <lineage>
        <taxon>Eukaryota</taxon>
        <taxon>Metazoa</taxon>
        <taxon>Ecdysozoa</taxon>
        <taxon>Arthropoda</taxon>
        <taxon>Hexapoda</taxon>
        <taxon>Insecta</taxon>
        <taxon>Pterygota</taxon>
        <taxon>Neoptera</taxon>
        <taxon>Polyneoptera</taxon>
        <taxon>Phasmatodea</taxon>
        <taxon>Timematodea</taxon>
        <taxon>Timematoidea</taxon>
        <taxon>Timematidae</taxon>
        <taxon>Timema</taxon>
    </lineage>
</organism>
<dbReference type="AlphaFoldDB" id="A0A7R8ZCL8"/>